<gene>
    <name evidence="17" type="ORF">OVN521_LOCUS14588</name>
    <name evidence="16" type="ORF">WKI299_LOCUS2660</name>
</gene>
<keyword evidence="9 12" id="KW-1015">Disulfide bond</keyword>
<dbReference type="GO" id="GO:0004623">
    <property type="term" value="F:phospholipase A2 activity"/>
    <property type="evidence" value="ECO:0007669"/>
    <property type="project" value="UniProtKB-EC"/>
</dbReference>
<feature type="chain" id="PRO_5035957157" description="Phospholipase A2" evidence="14">
    <location>
        <begin position="18"/>
        <end position="149"/>
    </location>
</feature>
<keyword evidence="4 11" id="KW-0479">Metal-binding</keyword>
<name>A0A816LSC1_9BILA</name>
<keyword evidence="8 14" id="KW-0443">Lipid metabolism</keyword>
<keyword evidence="5 14" id="KW-0378">Hydrolase</keyword>
<evidence type="ECO:0000313" key="17">
    <source>
        <dbReference type="EMBL" id="CAF3992851.1"/>
    </source>
</evidence>
<dbReference type="PRINTS" id="PR00389">
    <property type="entry name" value="PHPHLIPASEA2"/>
</dbReference>
<evidence type="ECO:0000256" key="11">
    <source>
        <dbReference type="PIRSR" id="PIRSR601211-2"/>
    </source>
</evidence>
<evidence type="ECO:0000256" key="1">
    <source>
        <dbReference type="ARBA" id="ARBA00004613"/>
    </source>
</evidence>
<dbReference type="GO" id="GO:0006644">
    <property type="term" value="P:phospholipid metabolic process"/>
    <property type="evidence" value="ECO:0007669"/>
    <property type="project" value="InterPro"/>
</dbReference>
<feature type="domain" description="Phospholipase A2-like central" evidence="15">
    <location>
        <begin position="29"/>
        <end position="149"/>
    </location>
</feature>
<evidence type="ECO:0000256" key="5">
    <source>
        <dbReference type="ARBA" id="ARBA00022801"/>
    </source>
</evidence>
<comment type="catalytic activity">
    <reaction evidence="14">
        <text>a 1,2-diacyl-sn-glycero-3-phosphocholine + H2O = a 1-acyl-sn-glycero-3-phosphocholine + a fatty acid + H(+)</text>
        <dbReference type="Rhea" id="RHEA:15801"/>
        <dbReference type="ChEBI" id="CHEBI:15377"/>
        <dbReference type="ChEBI" id="CHEBI:15378"/>
        <dbReference type="ChEBI" id="CHEBI:28868"/>
        <dbReference type="ChEBI" id="CHEBI:57643"/>
        <dbReference type="ChEBI" id="CHEBI:58168"/>
        <dbReference type="EC" id="3.1.1.4"/>
    </reaction>
</comment>
<feature type="disulfide bond" evidence="12">
    <location>
        <begin position="109"/>
        <end position="121"/>
    </location>
</feature>
<dbReference type="InterPro" id="IPR036444">
    <property type="entry name" value="PLipase_A2_dom_sf"/>
</dbReference>
<feature type="active site" evidence="10">
    <location>
        <position position="124"/>
    </location>
</feature>
<dbReference type="Proteomes" id="UP000663866">
    <property type="component" value="Unassembled WGS sequence"/>
</dbReference>
<feature type="active site" evidence="10">
    <location>
        <position position="74"/>
    </location>
</feature>
<evidence type="ECO:0000256" key="9">
    <source>
        <dbReference type="ARBA" id="ARBA00023157"/>
    </source>
</evidence>
<keyword evidence="7" id="KW-0442">Lipid degradation</keyword>
<dbReference type="EMBL" id="CAJNRF010000372">
    <property type="protein sequence ID" value="CAF1957169.1"/>
    <property type="molecule type" value="Genomic_DNA"/>
</dbReference>
<evidence type="ECO:0000256" key="2">
    <source>
        <dbReference type="ARBA" id="ARBA00013278"/>
    </source>
</evidence>
<evidence type="ECO:0000256" key="10">
    <source>
        <dbReference type="PIRSR" id="PIRSR601211-1"/>
    </source>
</evidence>
<evidence type="ECO:0000256" key="12">
    <source>
        <dbReference type="PIRSR" id="PIRSR601211-3"/>
    </source>
</evidence>
<dbReference type="InterPro" id="IPR016090">
    <property type="entry name" value="PLA2-like_dom"/>
</dbReference>
<proteinExistence type="inferred from homology"/>
<reference evidence="16" key="1">
    <citation type="submission" date="2021-02" db="EMBL/GenBank/DDBJ databases">
        <authorList>
            <person name="Nowell W R."/>
        </authorList>
    </citation>
    <scope>NUCLEOTIDE SEQUENCE</scope>
</reference>
<dbReference type="EC" id="3.1.1.4" evidence="2 14"/>
<feature type="binding site" evidence="11">
    <location>
        <position position="58"/>
    </location>
    <ligand>
        <name>Ca(2+)</name>
        <dbReference type="ChEBI" id="CHEBI:29108"/>
    </ligand>
</feature>
<evidence type="ECO:0000259" key="15">
    <source>
        <dbReference type="SMART" id="SM00085"/>
    </source>
</evidence>
<dbReference type="SUPFAM" id="SSF48619">
    <property type="entry name" value="Phospholipase A2, PLA2"/>
    <property type="match status" value="1"/>
</dbReference>
<dbReference type="GO" id="GO:0050482">
    <property type="term" value="P:arachidonate secretion"/>
    <property type="evidence" value="ECO:0007669"/>
    <property type="project" value="InterPro"/>
</dbReference>
<feature type="signal peptide" evidence="14">
    <location>
        <begin position="1"/>
        <end position="17"/>
    </location>
</feature>
<dbReference type="EMBL" id="CAJOBG010002232">
    <property type="protein sequence ID" value="CAF3992851.1"/>
    <property type="molecule type" value="Genomic_DNA"/>
</dbReference>
<protein>
    <recommendedName>
        <fullName evidence="2 14">Phospholipase A2</fullName>
        <ecNumber evidence="2 14">3.1.1.4</ecNumber>
    </recommendedName>
</protein>
<evidence type="ECO:0000313" key="18">
    <source>
        <dbReference type="Proteomes" id="UP000663856"/>
    </source>
</evidence>
<feature type="disulfide bond" evidence="12">
    <location>
        <begin position="91"/>
        <end position="116"/>
    </location>
</feature>
<feature type="disulfide bond" evidence="12">
    <location>
        <begin position="55"/>
        <end position="71"/>
    </location>
</feature>
<keyword evidence="14" id="KW-0732">Signal</keyword>
<evidence type="ECO:0000256" key="8">
    <source>
        <dbReference type="ARBA" id="ARBA00023098"/>
    </source>
</evidence>
<keyword evidence="3 14" id="KW-0964">Secreted</keyword>
<dbReference type="CDD" id="cd00125">
    <property type="entry name" value="PLA2c"/>
    <property type="match status" value="1"/>
</dbReference>
<evidence type="ECO:0000313" key="16">
    <source>
        <dbReference type="EMBL" id="CAF1957169.1"/>
    </source>
</evidence>
<feature type="binding site" evidence="11">
    <location>
        <position position="75"/>
    </location>
    <ligand>
        <name>Ca(2+)</name>
        <dbReference type="ChEBI" id="CHEBI:29108"/>
    </ligand>
</feature>
<dbReference type="InterPro" id="IPR001211">
    <property type="entry name" value="PLA2"/>
</dbReference>
<accession>A0A816LSC1</accession>
<dbReference type="Gene3D" id="1.20.90.10">
    <property type="entry name" value="Phospholipase A2 domain"/>
    <property type="match status" value="1"/>
</dbReference>
<dbReference type="GO" id="GO:0016042">
    <property type="term" value="P:lipid catabolic process"/>
    <property type="evidence" value="ECO:0007669"/>
    <property type="project" value="UniProtKB-KW"/>
</dbReference>
<dbReference type="PANTHER" id="PTHR11716:SF47">
    <property type="entry name" value="PHOSPHOLIPASE A2-ALPHA"/>
    <property type="match status" value="1"/>
</dbReference>
<evidence type="ECO:0000256" key="13">
    <source>
        <dbReference type="RuleBase" id="RU003654"/>
    </source>
</evidence>
<evidence type="ECO:0000256" key="6">
    <source>
        <dbReference type="ARBA" id="ARBA00022837"/>
    </source>
</evidence>
<dbReference type="SMART" id="SM00085">
    <property type="entry name" value="PA2c"/>
    <property type="match status" value="1"/>
</dbReference>
<organism evidence="16 18">
    <name type="scientific">Rotaria magnacalcarata</name>
    <dbReference type="NCBI Taxonomy" id="392030"/>
    <lineage>
        <taxon>Eukaryota</taxon>
        <taxon>Metazoa</taxon>
        <taxon>Spiralia</taxon>
        <taxon>Gnathifera</taxon>
        <taxon>Rotifera</taxon>
        <taxon>Eurotatoria</taxon>
        <taxon>Bdelloidea</taxon>
        <taxon>Philodinida</taxon>
        <taxon>Philodinidae</taxon>
        <taxon>Rotaria</taxon>
    </lineage>
</organism>
<comment type="similarity">
    <text evidence="13">Belongs to the phospholipase A2 family.</text>
</comment>
<keyword evidence="19" id="KW-1185">Reference proteome</keyword>
<feature type="binding site" evidence="11">
    <location>
        <position position="56"/>
    </location>
    <ligand>
        <name>Ca(2+)</name>
        <dbReference type="ChEBI" id="CHEBI:29108"/>
    </ligand>
</feature>
<evidence type="ECO:0000313" key="19">
    <source>
        <dbReference type="Proteomes" id="UP000663866"/>
    </source>
</evidence>
<comment type="caution">
    <text evidence="16">The sequence shown here is derived from an EMBL/GenBank/DDBJ whole genome shotgun (WGS) entry which is preliminary data.</text>
</comment>
<feature type="disulfide bond" evidence="12">
    <location>
        <begin position="70"/>
        <end position="130"/>
    </location>
</feature>
<evidence type="ECO:0000256" key="14">
    <source>
        <dbReference type="RuleBase" id="RU361236"/>
    </source>
</evidence>
<comment type="subcellular location">
    <subcellularLocation>
        <location evidence="1 14">Secreted</location>
    </subcellularLocation>
</comment>
<feature type="disulfide bond" evidence="12">
    <location>
        <begin position="77"/>
        <end position="123"/>
    </location>
</feature>
<dbReference type="PROSITE" id="PS00118">
    <property type="entry name" value="PA2_HIS"/>
    <property type="match status" value="1"/>
</dbReference>
<keyword evidence="6 11" id="KW-0106">Calcium</keyword>
<sequence>MLSTLIVFTLILGSISSIPTDELPQSRNAAFEFREMITKLTGRSAMDYLGYGCHCGLGGKGKPVDGVDSCCQTHDKCYADTSTYIQFWNLCSPHLVGYGWDFNNNVVTCTGDKNTCAYKTCMCDKIAVECFARNQYNTQYKGYSQKSCS</sequence>
<dbReference type="PANTHER" id="PTHR11716">
    <property type="entry name" value="PHOSPHOLIPASE A2 FAMILY MEMBER"/>
    <property type="match status" value="1"/>
</dbReference>
<dbReference type="Proteomes" id="UP000663856">
    <property type="component" value="Unassembled WGS sequence"/>
</dbReference>
<dbReference type="AlphaFoldDB" id="A0A816LSC1"/>
<comment type="cofactor">
    <cofactor evidence="11">
        <name>Ca(2+)</name>
        <dbReference type="ChEBI" id="CHEBI:29108"/>
    </cofactor>
    <text evidence="11">Binds 1 Ca(2+) ion per subunit.</text>
</comment>
<evidence type="ECO:0000256" key="7">
    <source>
        <dbReference type="ARBA" id="ARBA00022963"/>
    </source>
</evidence>
<evidence type="ECO:0000256" key="3">
    <source>
        <dbReference type="ARBA" id="ARBA00022525"/>
    </source>
</evidence>
<evidence type="ECO:0000256" key="4">
    <source>
        <dbReference type="ARBA" id="ARBA00022723"/>
    </source>
</evidence>
<dbReference type="GO" id="GO:0005509">
    <property type="term" value="F:calcium ion binding"/>
    <property type="evidence" value="ECO:0007669"/>
    <property type="project" value="InterPro"/>
</dbReference>
<dbReference type="GO" id="GO:0005576">
    <property type="term" value="C:extracellular region"/>
    <property type="evidence" value="ECO:0007669"/>
    <property type="project" value="UniProtKB-SubCell"/>
</dbReference>
<dbReference type="Pfam" id="PF00068">
    <property type="entry name" value="Phospholip_A2_1"/>
    <property type="match status" value="1"/>
</dbReference>
<dbReference type="InterPro" id="IPR033113">
    <property type="entry name" value="PLA2_histidine"/>
</dbReference>